<dbReference type="SUPFAM" id="SSF52540">
    <property type="entry name" value="P-loop containing nucleoside triphosphate hydrolases"/>
    <property type="match status" value="2"/>
</dbReference>
<keyword evidence="8" id="KW-0238">DNA-binding</keyword>
<dbReference type="Gene3D" id="3.40.50.300">
    <property type="entry name" value="P-loop containing nucleotide triphosphate hydrolases"/>
    <property type="match status" value="2"/>
</dbReference>
<comment type="catalytic activity">
    <reaction evidence="14 15">
        <text>ATP + H2O = ADP + phosphate + H(+)</text>
        <dbReference type="Rhea" id="RHEA:13065"/>
        <dbReference type="ChEBI" id="CHEBI:15377"/>
        <dbReference type="ChEBI" id="CHEBI:15378"/>
        <dbReference type="ChEBI" id="CHEBI:30616"/>
        <dbReference type="ChEBI" id="CHEBI:43474"/>
        <dbReference type="ChEBI" id="CHEBI:456216"/>
        <dbReference type="EC" id="5.6.2.4"/>
    </reaction>
</comment>
<dbReference type="NCBIfam" id="NF008168">
    <property type="entry name" value="PRK10917.2-2"/>
    <property type="match status" value="1"/>
</dbReference>
<keyword evidence="9 15" id="KW-0233">DNA recombination</keyword>
<keyword evidence="6 15" id="KW-0347">Helicase</keyword>
<dbReference type="RefSeq" id="WP_193737068.1">
    <property type="nucleotide sequence ID" value="NZ_CP063304.1"/>
</dbReference>
<dbReference type="EC" id="5.6.2.4" evidence="13 15"/>
<keyword evidence="10 15" id="KW-0234">DNA repair</keyword>
<dbReference type="CDD" id="cd04488">
    <property type="entry name" value="RecG_wedge_OBF"/>
    <property type="match status" value="1"/>
</dbReference>
<dbReference type="Proteomes" id="UP000593601">
    <property type="component" value="Chromosome"/>
</dbReference>
<dbReference type="Pfam" id="PF19833">
    <property type="entry name" value="RecG_dom3_C"/>
    <property type="match status" value="1"/>
</dbReference>
<keyword evidence="19" id="KW-1185">Reference proteome</keyword>
<evidence type="ECO:0000256" key="9">
    <source>
        <dbReference type="ARBA" id="ARBA00023172"/>
    </source>
</evidence>
<evidence type="ECO:0000256" key="13">
    <source>
        <dbReference type="ARBA" id="ARBA00034808"/>
    </source>
</evidence>
<evidence type="ECO:0000256" key="12">
    <source>
        <dbReference type="ARBA" id="ARBA00034617"/>
    </source>
</evidence>
<evidence type="ECO:0000259" key="17">
    <source>
        <dbReference type="PROSITE" id="PS51194"/>
    </source>
</evidence>
<dbReference type="InterPro" id="IPR045562">
    <property type="entry name" value="RecG_dom3_C"/>
</dbReference>
<keyword evidence="7 15" id="KW-0067">ATP-binding</keyword>
<dbReference type="InterPro" id="IPR027417">
    <property type="entry name" value="P-loop_NTPase"/>
</dbReference>
<evidence type="ECO:0000256" key="4">
    <source>
        <dbReference type="ARBA" id="ARBA00022763"/>
    </source>
</evidence>
<keyword evidence="3 15" id="KW-0547">Nucleotide-binding</keyword>
<evidence type="ECO:0000256" key="8">
    <source>
        <dbReference type="ARBA" id="ARBA00023125"/>
    </source>
</evidence>
<dbReference type="AlphaFoldDB" id="A0A7M2RL75"/>
<feature type="domain" description="Helicase C-terminal" evidence="17">
    <location>
        <begin position="453"/>
        <end position="614"/>
    </location>
</feature>
<evidence type="ECO:0000256" key="11">
    <source>
        <dbReference type="ARBA" id="ARBA00023235"/>
    </source>
</evidence>
<dbReference type="PANTHER" id="PTHR47964">
    <property type="entry name" value="ATP-DEPENDENT DNA HELICASE HOMOLOG RECG, CHLOROPLASTIC"/>
    <property type="match status" value="1"/>
</dbReference>
<sequence>MKTEDSIRSLKGIGEKTEKLFNKLGVSTLGQLLHYYPRDYDSYGEPVLIRNMKINQKQSISAVLTKNPESKRLQAKTITTVILTDGGNRLALTWFNMPFLRNTLKKGGRYIFRGTIREKRGVIQMDQPEIFTDSVYEDVRGRLMPIYARTGGLSNKTISKTVRALLDEKLLETEYLPEDIRIRFQLSEINYSIEQIHFPDSLKSMEAARRRLVFDEFFFFLMMIARMKESKDSRKSNWKLNEVWTTEKVIENLPYQLTNAQLRVWNEIECDLKGHVRMSRLIQGDVGSGKTILAFLAMIMAASNGFQSALMVPTEVLARQHYESLVSLLESNGLSEYSPVLLTGSNTAKEKRRIYAQIAADETKMIIGTHALIQEKAEYPNLALVITDEQHRFGVSQREALSVKGELPHVMVMSATPIPRTLAIMLYGDLDISVLDELPAKRLPVKNCVVDTGYRRAAYQLMRQEVSRGHQVYIICPMVEESEGLDAANVTDYTKQMQQEFGADIVVEMLHGQMKPKIKDAIMQRFASGEIQILVSTTVVEVGVNVPNATVMLVENSERFGLAGLHQLRGRVGRGRYQSFCIFMHGDTNPETARRLEILNKSNDGFYIAEEDLKLRGPGDLFGIRQSGLMDFKLADIFQDASVLKEANQAVIDILAADEDLSLPEHRELITAIDRYSDRKLKEITI</sequence>
<dbReference type="InterPro" id="IPR033454">
    <property type="entry name" value="RecG_wedge"/>
</dbReference>
<dbReference type="SMART" id="SM00487">
    <property type="entry name" value="DEXDc"/>
    <property type="match status" value="1"/>
</dbReference>
<comment type="catalytic activity">
    <reaction evidence="12 15">
        <text>Couples ATP hydrolysis with the unwinding of duplex DNA by translocating in the 3'-5' direction.</text>
        <dbReference type="EC" id="5.6.2.4"/>
    </reaction>
</comment>
<name>A0A7M2RL75_9FIRM</name>
<dbReference type="PANTHER" id="PTHR47964:SF1">
    <property type="entry name" value="ATP-DEPENDENT DNA HELICASE HOMOLOG RECG, CHLOROPLASTIC"/>
    <property type="match status" value="1"/>
</dbReference>
<dbReference type="GO" id="GO:0006281">
    <property type="term" value="P:DNA repair"/>
    <property type="evidence" value="ECO:0007669"/>
    <property type="project" value="UniProtKB-UniRule"/>
</dbReference>
<dbReference type="InterPro" id="IPR004609">
    <property type="entry name" value="ATP-dep_DNA_helicase_RecG"/>
</dbReference>
<evidence type="ECO:0000313" key="18">
    <source>
        <dbReference type="EMBL" id="QOV20754.1"/>
    </source>
</evidence>
<organism evidence="18 19">
    <name type="scientific">Blautia liquoris</name>
    <dbReference type="NCBI Taxonomy" id="2779518"/>
    <lineage>
        <taxon>Bacteria</taxon>
        <taxon>Bacillati</taxon>
        <taxon>Bacillota</taxon>
        <taxon>Clostridia</taxon>
        <taxon>Lachnospirales</taxon>
        <taxon>Lachnospiraceae</taxon>
        <taxon>Blautia</taxon>
    </lineage>
</organism>
<evidence type="ECO:0000256" key="15">
    <source>
        <dbReference type="RuleBase" id="RU363016"/>
    </source>
</evidence>
<evidence type="ECO:0000256" key="10">
    <source>
        <dbReference type="ARBA" id="ARBA00023204"/>
    </source>
</evidence>
<dbReference type="InterPro" id="IPR012340">
    <property type="entry name" value="NA-bd_OB-fold"/>
</dbReference>
<dbReference type="Pfam" id="PF00270">
    <property type="entry name" value="DEAD"/>
    <property type="match status" value="1"/>
</dbReference>
<dbReference type="Pfam" id="PF00271">
    <property type="entry name" value="Helicase_C"/>
    <property type="match status" value="1"/>
</dbReference>
<evidence type="ECO:0000313" key="19">
    <source>
        <dbReference type="Proteomes" id="UP000593601"/>
    </source>
</evidence>
<evidence type="ECO:0000259" key="16">
    <source>
        <dbReference type="PROSITE" id="PS51192"/>
    </source>
</evidence>
<dbReference type="InterPro" id="IPR047112">
    <property type="entry name" value="RecG/Mfd"/>
</dbReference>
<keyword evidence="4 15" id="KW-0227">DNA damage</keyword>
<keyword evidence="11" id="KW-0413">Isomerase</keyword>
<evidence type="ECO:0000256" key="7">
    <source>
        <dbReference type="ARBA" id="ARBA00022840"/>
    </source>
</evidence>
<dbReference type="SUPFAM" id="SSF50249">
    <property type="entry name" value="Nucleic acid-binding proteins"/>
    <property type="match status" value="1"/>
</dbReference>
<dbReference type="KEGG" id="bliq:INP51_07505"/>
<dbReference type="GO" id="GO:0043138">
    <property type="term" value="F:3'-5' DNA helicase activity"/>
    <property type="evidence" value="ECO:0007669"/>
    <property type="project" value="UniProtKB-EC"/>
</dbReference>
<dbReference type="NCBIfam" id="NF008165">
    <property type="entry name" value="PRK10917.1-3"/>
    <property type="match status" value="1"/>
</dbReference>
<dbReference type="CDD" id="cd17992">
    <property type="entry name" value="DEXHc_RecG"/>
    <property type="match status" value="1"/>
</dbReference>
<dbReference type="InterPro" id="IPR011545">
    <property type="entry name" value="DEAD/DEAH_box_helicase_dom"/>
</dbReference>
<comment type="function">
    <text evidence="15">Plays a critical role in recombination and DNA repair. Helps process Holliday junction intermediates to mature products by catalyzing branch migration. Has replication fork regression activity, unwinds stalled or blocked replication forks to make a HJ that can be resolved. Has a DNA unwinding activity characteristic of a DNA helicase with 3'-5' polarity.</text>
</comment>
<keyword evidence="5 15" id="KW-0378">Hydrolase</keyword>
<dbReference type="Gene3D" id="2.40.50.140">
    <property type="entry name" value="Nucleic acid-binding proteins"/>
    <property type="match status" value="1"/>
</dbReference>
<dbReference type="PROSITE" id="PS51192">
    <property type="entry name" value="HELICASE_ATP_BIND_1"/>
    <property type="match status" value="1"/>
</dbReference>
<feature type="domain" description="Helicase ATP-binding" evidence="16">
    <location>
        <begin position="271"/>
        <end position="435"/>
    </location>
</feature>
<evidence type="ECO:0000256" key="3">
    <source>
        <dbReference type="ARBA" id="ARBA00022741"/>
    </source>
</evidence>
<evidence type="ECO:0000256" key="6">
    <source>
        <dbReference type="ARBA" id="ARBA00022806"/>
    </source>
</evidence>
<reference evidence="18 19" key="1">
    <citation type="submission" date="2020-10" db="EMBL/GenBank/DDBJ databases">
        <title>Blautia liquoris sp.nov., isolated from the mud in a fermentation cellar used for the production of Chinese strong-flavoured liquor.</title>
        <authorList>
            <person name="Lu L."/>
        </authorList>
    </citation>
    <scope>NUCLEOTIDE SEQUENCE [LARGE SCALE GENOMIC DNA]</scope>
    <source>
        <strain evidence="18 19">LZLJ-3</strain>
    </source>
</reference>
<dbReference type="InterPro" id="IPR014001">
    <property type="entry name" value="Helicase_ATP-bd"/>
</dbReference>
<dbReference type="InterPro" id="IPR001650">
    <property type="entry name" value="Helicase_C-like"/>
</dbReference>
<gene>
    <name evidence="18" type="primary">recG</name>
    <name evidence="18" type="ORF">INP51_07505</name>
</gene>
<dbReference type="NCBIfam" id="TIGR00643">
    <property type="entry name" value="recG"/>
    <property type="match status" value="1"/>
</dbReference>
<accession>A0A7M2RL75</accession>
<dbReference type="EMBL" id="CP063304">
    <property type="protein sequence ID" value="QOV20754.1"/>
    <property type="molecule type" value="Genomic_DNA"/>
</dbReference>
<dbReference type="GO" id="GO:0016787">
    <property type="term" value="F:hydrolase activity"/>
    <property type="evidence" value="ECO:0007669"/>
    <property type="project" value="UniProtKB-KW"/>
</dbReference>
<protein>
    <recommendedName>
        <fullName evidence="2 15">ATP-dependent DNA helicase RecG</fullName>
        <ecNumber evidence="13 15">5.6.2.4</ecNumber>
    </recommendedName>
</protein>
<dbReference type="GO" id="GO:0005524">
    <property type="term" value="F:ATP binding"/>
    <property type="evidence" value="ECO:0007669"/>
    <property type="project" value="UniProtKB-KW"/>
</dbReference>
<evidence type="ECO:0000256" key="2">
    <source>
        <dbReference type="ARBA" id="ARBA00017846"/>
    </source>
</evidence>
<evidence type="ECO:0000256" key="14">
    <source>
        <dbReference type="ARBA" id="ARBA00048988"/>
    </source>
</evidence>
<dbReference type="Pfam" id="PF17191">
    <property type="entry name" value="RecG_wedge"/>
    <property type="match status" value="1"/>
</dbReference>
<dbReference type="GO" id="GO:0003677">
    <property type="term" value="F:DNA binding"/>
    <property type="evidence" value="ECO:0007669"/>
    <property type="project" value="UniProtKB-KW"/>
</dbReference>
<proteinExistence type="inferred from homology"/>
<comment type="similarity">
    <text evidence="1 15">Belongs to the helicase family. RecG subfamily.</text>
</comment>
<dbReference type="GO" id="GO:0006310">
    <property type="term" value="P:DNA recombination"/>
    <property type="evidence" value="ECO:0007669"/>
    <property type="project" value="UniProtKB-UniRule"/>
</dbReference>
<evidence type="ECO:0000256" key="1">
    <source>
        <dbReference type="ARBA" id="ARBA00007504"/>
    </source>
</evidence>
<dbReference type="SMART" id="SM00490">
    <property type="entry name" value="HELICc"/>
    <property type="match status" value="1"/>
</dbReference>
<evidence type="ECO:0000256" key="5">
    <source>
        <dbReference type="ARBA" id="ARBA00022801"/>
    </source>
</evidence>
<dbReference type="PROSITE" id="PS51194">
    <property type="entry name" value="HELICASE_CTER"/>
    <property type="match status" value="1"/>
</dbReference>